<dbReference type="GO" id="GO:0003677">
    <property type="term" value="F:DNA binding"/>
    <property type="evidence" value="ECO:0007669"/>
    <property type="project" value="UniProtKB-UniRule"/>
</dbReference>
<dbReference type="InterPro" id="IPR036388">
    <property type="entry name" value="WH-like_DNA-bd_sf"/>
</dbReference>
<dbReference type="InterPro" id="IPR011991">
    <property type="entry name" value="ArsR-like_HTH"/>
</dbReference>
<dbReference type="Pfam" id="PF08279">
    <property type="entry name" value="HTH_11"/>
    <property type="match status" value="1"/>
</dbReference>
<dbReference type="GO" id="GO:0006355">
    <property type="term" value="P:regulation of DNA-templated transcription"/>
    <property type="evidence" value="ECO:0007669"/>
    <property type="project" value="UniProtKB-UniRule"/>
</dbReference>
<reference evidence="7 8" key="1">
    <citation type="submission" date="2016-11" db="EMBL/GenBank/DDBJ databases">
        <authorList>
            <person name="Jaros S."/>
            <person name="Januszkiewicz K."/>
            <person name="Wedrychowicz H."/>
        </authorList>
    </citation>
    <scope>NUCLEOTIDE SEQUENCE [LARGE SCALE GENOMIC DNA]</scope>
    <source>
        <strain evidence="7 8">DSM 8605</strain>
    </source>
</reference>
<keyword evidence="8" id="KW-1185">Reference proteome</keyword>
<dbReference type="AlphaFoldDB" id="A0A1M5W4Y8"/>
<evidence type="ECO:0000256" key="2">
    <source>
        <dbReference type="ARBA" id="ARBA00022741"/>
    </source>
</evidence>
<dbReference type="InterPro" id="IPR008988">
    <property type="entry name" value="Transcriptional_repressor_C"/>
</dbReference>
<dbReference type="OrthoDB" id="9807064at2"/>
<evidence type="ECO:0000256" key="3">
    <source>
        <dbReference type="ARBA" id="ARBA00022840"/>
    </source>
</evidence>
<dbReference type="InterPro" id="IPR004408">
    <property type="entry name" value="Biotin_CoA_COase_ligase"/>
</dbReference>
<dbReference type="InterPro" id="IPR003142">
    <property type="entry name" value="BPL_C"/>
</dbReference>
<organism evidence="7 8">
    <name type="scientific">Clostridium grantii DSM 8605</name>
    <dbReference type="NCBI Taxonomy" id="1121316"/>
    <lineage>
        <taxon>Bacteria</taxon>
        <taxon>Bacillati</taxon>
        <taxon>Bacillota</taxon>
        <taxon>Clostridia</taxon>
        <taxon>Eubacteriales</taxon>
        <taxon>Clostridiaceae</taxon>
        <taxon>Clostridium</taxon>
    </lineage>
</organism>
<dbReference type="InterPro" id="IPR045864">
    <property type="entry name" value="aa-tRNA-synth_II/BPL/LPL"/>
</dbReference>
<feature type="binding site" evidence="5">
    <location>
        <position position="113"/>
    </location>
    <ligand>
        <name>biotin</name>
        <dbReference type="ChEBI" id="CHEBI:57586"/>
    </ligand>
</feature>
<evidence type="ECO:0000313" key="7">
    <source>
        <dbReference type="EMBL" id="SHH82508.1"/>
    </source>
</evidence>
<gene>
    <name evidence="5" type="primary">birA</name>
    <name evidence="7" type="ORF">SAMN02745207_02668</name>
</gene>
<dbReference type="EMBL" id="FQXM01000015">
    <property type="protein sequence ID" value="SHH82508.1"/>
    <property type="molecule type" value="Genomic_DNA"/>
</dbReference>
<dbReference type="GO" id="GO:0004077">
    <property type="term" value="F:biotin--[biotin carboxyl-carrier protein] ligase activity"/>
    <property type="evidence" value="ECO:0007669"/>
    <property type="project" value="UniProtKB-UniRule"/>
</dbReference>
<dbReference type="STRING" id="1121316.SAMN02745207_02668"/>
<dbReference type="SUPFAM" id="SSF50037">
    <property type="entry name" value="C-terminal domain of transcriptional repressors"/>
    <property type="match status" value="1"/>
</dbReference>
<dbReference type="Pfam" id="PF02237">
    <property type="entry name" value="BPL_C"/>
    <property type="match status" value="1"/>
</dbReference>
<keyword evidence="5" id="KW-0238">DNA-binding</keyword>
<dbReference type="HAMAP" id="MF_00978">
    <property type="entry name" value="Bifunct_BirA"/>
    <property type="match status" value="1"/>
</dbReference>
<dbReference type="InterPro" id="IPR004143">
    <property type="entry name" value="BPL_LPL_catalytic"/>
</dbReference>
<dbReference type="PANTHER" id="PTHR12835:SF5">
    <property type="entry name" value="BIOTIN--PROTEIN LIGASE"/>
    <property type="match status" value="1"/>
</dbReference>
<feature type="binding site" evidence="5">
    <location>
        <position position="183"/>
    </location>
    <ligand>
        <name>biotin</name>
        <dbReference type="ChEBI" id="CHEBI:57586"/>
    </ligand>
</feature>
<keyword evidence="5" id="KW-0678">Repressor</keyword>
<dbReference type="EC" id="6.3.4.15" evidence="5"/>
<keyword evidence="3 5" id="KW-0067">ATP-binding</keyword>
<keyword evidence="1 5" id="KW-0436">Ligase</keyword>
<comment type="similarity">
    <text evidence="5">Belongs to the biotin--protein ligase family.</text>
</comment>
<dbReference type="Gene3D" id="3.30.930.10">
    <property type="entry name" value="Bira Bifunctional Protein, Domain 2"/>
    <property type="match status" value="1"/>
</dbReference>
<name>A0A1M5W4Y8_9CLOT</name>
<dbReference type="PROSITE" id="PS51733">
    <property type="entry name" value="BPL_LPL_CATALYTIC"/>
    <property type="match status" value="1"/>
</dbReference>
<dbReference type="CDD" id="cd16442">
    <property type="entry name" value="BPL"/>
    <property type="match status" value="1"/>
</dbReference>
<proteinExistence type="inferred from homology"/>
<keyword evidence="5" id="KW-0805">Transcription regulation</keyword>
<dbReference type="PANTHER" id="PTHR12835">
    <property type="entry name" value="BIOTIN PROTEIN LIGASE"/>
    <property type="match status" value="1"/>
</dbReference>
<dbReference type="RefSeq" id="WP_073338919.1">
    <property type="nucleotide sequence ID" value="NZ_FQXM01000015.1"/>
</dbReference>
<protein>
    <recommendedName>
        <fullName evidence="5">Bifunctional ligase/repressor BirA</fullName>
    </recommendedName>
    <alternativeName>
        <fullName evidence="5">Biotin--[acetyl-CoA-carboxylase] ligase</fullName>
        <ecNumber evidence="5">6.3.4.15</ecNumber>
    </alternativeName>
    <alternativeName>
        <fullName evidence="5">Biotin--protein ligase</fullName>
    </alternativeName>
    <alternativeName>
        <fullName evidence="5">Biotin-[acetyl-CoA carboxylase] synthetase</fullName>
    </alternativeName>
</protein>
<comment type="function">
    <text evidence="5">Acts both as a biotin--[acetyl-CoA-carboxylase] ligase and a repressor.</text>
</comment>
<dbReference type="Proteomes" id="UP000184447">
    <property type="component" value="Unassembled WGS sequence"/>
</dbReference>
<dbReference type="SUPFAM" id="SSF46785">
    <property type="entry name" value="Winged helix' DNA-binding domain"/>
    <property type="match status" value="1"/>
</dbReference>
<feature type="DNA-binding region" description="H-T-H motif" evidence="5">
    <location>
        <begin position="19"/>
        <end position="38"/>
    </location>
</feature>
<evidence type="ECO:0000259" key="6">
    <source>
        <dbReference type="PROSITE" id="PS51733"/>
    </source>
</evidence>
<dbReference type="InterPro" id="IPR036390">
    <property type="entry name" value="WH_DNA-bd_sf"/>
</dbReference>
<comment type="catalytic activity">
    <reaction evidence="5">
        <text>biotin + L-lysyl-[protein] + ATP = N(6)-biotinyl-L-lysyl-[protein] + AMP + diphosphate + H(+)</text>
        <dbReference type="Rhea" id="RHEA:11756"/>
        <dbReference type="Rhea" id="RHEA-COMP:9752"/>
        <dbReference type="Rhea" id="RHEA-COMP:10505"/>
        <dbReference type="ChEBI" id="CHEBI:15378"/>
        <dbReference type="ChEBI" id="CHEBI:29969"/>
        <dbReference type="ChEBI" id="CHEBI:30616"/>
        <dbReference type="ChEBI" id="CHEBI:33019"/>
        <dbReference type="ChEBI" id="CHEBI:57586"/>
        <dbReference type="ChEBI" id="CHEBI:83144"/>
        <dbReference type="ChEBI" id="CHEBI:456215"/>
        <dbReference type="EC" id="6.3.4.15"/>
    </reaction>
</comment>
<evidence type="ECO:0000256" key="5">
    <source>
        <dbReference type="HAMAP-Rule" id="MF_00978"/>
    </source>
</evidence>
<dbReference type="Pfam" id="PF03099">
    <property type="entry name" value="BPL_LplA_LipB"/>
    <property type="match status" value="1"/>
</dbReference>
<dbReference type="SUPFAM" id="SSF55681">
    <property type="entry name" value="Class II aaRS and biotin synthetases"/>
    <property type="match status" value="1"/>
</dbReference>
<dbReference type="InterPro" id="IPR030855">
    <property type="entry name" value="Bifunct_BirA"/>
</dbReference>
<evidence type="ECO:0000256" key="1">
    <source>
        <dbReference type="ARBA" id="ARBA00022598"/>
    </source>
</evidence>
<keyword evidence="4 5" id="KW-0092">Biotin</keyword>
<accession>A0A1M5W4Y8</accession>
<keyword evidence="5" id="KW-0804">Transcription</keyword>
<dbReference type="Gene3D" id="2.30.30.100">
    <property type="match status" value="1"/>
</dbReference>
<sequence length="327" mass="36892">MKHNILKLLKDDFGEFVSGQKISEELGVSRAAIWKHMNSLKEDGYEIESISRKGYRIVSSPDLLNYDEIASLLNTELLGREIQYYKTIDSTNNFAKTNANFLKDGAVIISEEQTAGRGRLGRNWVSPLYKGVWMSIILKPDINPIYVSKITQVVAAAVNRAFFKLGIENKIKWPNDIIVNSKKVCGILTEMNAEINHVNYVVVGIGINVNLDNEDIPEDLKSKASSLRIESGKELKRKEVVAEILNNLEPLYKQFVESNDLEKSIDICRENSILIGREVKIIDRNQEYLAYACGLSDEGYLIIKDKDGNTKELISGEISVRDKNGYV</sequence>
<keyword evidence="2 5" id="KW-0547">Nucleotide-binding</keyword>
<evidence type="ECO:0000313" key="8">
    <source>
        <dbReference type="Proteomes" id="UP000184447"/>
    </source>
</evidence>
<feature type="binding site" evidence="5">
    <location>
        <begin position="117"/>
        <end position="119"/>
    </location>
    <ligand>
        <name>biotin</name>
        <dbReference type="ChEBI" id="CHEBI:57586"/>
    </ligand>
</feature>
<evidence type="ECO:0000256" key="4">
    <source>
        <dbReference type="ARBA" id="ARBA00023267"/>
    </source>
</evidence>
<dbReference type="GO" id="GO:0005524">
    <property type="term" value="F:ATP binding"/>
    <property type="evidence" value="ECO:0007669"/>
    <property type="project" value="UniProtKB-UniRule"/>
</dbReference>
<dbReference type="GO" id="GO:0009249">
    <property type="term" value="P:protein lipoylation"/>
    <property type="evidence" value="ECO:0007669"/>
    <property type="project" value="UniProtKB-ARBA"/>
</dbReference>
<feature type="domain" description="BPL/LPL catalytic" evidence="6">
    <location>
        <begin position="67"/>
        <end position="256"/>
    </location>
</feature>
<dbReference type="CDD" id="cd00090">
    <property type="entry name" value="HTH_ARSR"/>
    <property type="match status" value="1"/>
</dbReference>
<dbReference type="NCBIfam" id="TIGR00121">
    <property type="entry name" value="birA_ligase"/>
    <property type="match status" value="1"/>
</dbReference>
<dbReference type="Gene3D" id="1.10.10.10">
    <property type="entry name" value="Winged helix-like DNA-binding domain superfamily/Winged helix DNA-binding domain"/>
    <property type="match status" value="1"/>
</dbReference>
<feature type="binding site" evidence="5">
    <location>
        <begin position="90"/>
        <end position="92"/>
    </location>
    <ligand>
        <name>biotin</name>
        <dbReference type="ChEBI" id="CHEBI:57586"/>
    </ligand>
</feature>
<dbReference type="InterPro" id="IPR013196">
    <property type="entry name" value="HTH_11"/>
</dbReference>
<dbReference type="GO" id="GO:0016740">
    <property type="term" value="F:transferase activity"/>
    <property type="evidence" value="ECO:0007669"/>
    <property type="project" value="UniProtKB-ARBA"/>
</dbReference>
<dbReference type="GO" id="GO:0005737">
    <property type="term" value="C:cytoplasm"/>
    <property type="evidence" value="ECO:0007669"/>
    <property type="project" value="TreeGrafter"/>
</dbReference>